<sequence>MFFHSQQQKFIVEITVISAEGLKNTSSSLFSHRLRPFVSISTVPPTPASCHGGDHGKVYQTRIDDSGGVNPSWGDSFRVPVEATFFANRYSCIYLQLYTKRLISGKAQLGWCQIPVSDIGFSPAGSLRHLSYRLRDNDGSRGHGIVNVSVKLETAAPFAGNGLQLDTCQTVIGIPVTAVPRQGNYGVKSQL</sequence>
<keyword evidence="3" id="KW-1185">Reference proteome</keyword>
<organism evidence="2 3">
    <name type="scientific">Rubroshorea leprosula</name>
    <dbReference type="NCBI Taxonomy" id="152421"/>
    <lineage>
        <taxon>Eukaryota</taxon>
        <taxon>Viridiplantae</taxon>
        <taxon>Streptophyta</taxon>
        <taxon>Embryophyta</taxon>
        <taxon>Tracheophyta</taxon>
        <taxon>Spermatophyta</taxon>
        <taxon>Magnoliopsida</taxon>
        <taxon>eudicotyledons</taxon>
        <taxon>Gunneridae</taxon>
        <taxon>Pentapetalae</taxon>
        <taxon>rosids</taxon>
        <taxon>malvids</taxon>
        <taxon>Malvales</taxon>
        <taxon>Dipterocarpaceae</taxon>
        <taxon>Rubroshorea</taxon>
    </lineage>
</organism>
<name>A0AAV5I2J5_9ROSI</name>
<dbReference type="EMBL" id="BPVZ01000009">
    <property type="protein sequence ID" value="GKU95313.1"/>
    <property type="molecule type" value="Genomic_DNA"/>
</dbReference>
<feature type="domain" description="C2" evidence="1">
    <location>
        <begin position="1"/>
        <end position="129"/>
    </location>
</feature>
<dbReference type="PANTHER" id="PTHR32246:SF66">
    <property type="entry name" value="C2 DOMAIN-CONTAINING PROTEIN"/>
    <property type="match status" value="1"/>
</dbReference>
<comment type="caution">
    <text evidence="2">The sequence shown here is derived from an EMBL/GenBank/DDBJ whole genome shotgun (WGS) entry which is preliminary data.</text>
</comment>
<accession>A0AAV5I2J5</accession>
<dbReference type="AlphaFoldDB" id="A0AAV5I2J5"/>
<evidence type="ECO:0000313" key="2">
    <source>
        <dbReference type="EMBL" id="GKU95313.1"/>
    </source>
</evidence>
<dbReference type="InterPro" id="IPR035892">
    <property type="entry name" value="C2_domain_sf"/>
</dbReference>
<dbReference type="PANTHER" id="PTHR32246">
    <property type="entry name" value="INGRESSION PROTEIN FIC1"/>
    <property type="match status" value="1"/>
</dbReference>
<evidence type="ECO:0000259" key="1">
    <source>
        <dbReference type="PROSITE" id="PS50004"/>
    </source>
</evidence>
<dbReference type="SUPFAM" id="SSF49562">
    <property type="entry name" value="C2 domain (Calcium/lipid-binding domain, CaLB)"/>
    <property type="match status" value="1"/>
</dbReference>
<evidence type="ECO:0000313" key="3">
    <source>
        <dbReference type="Proteomes" id="UP001054252"/>
    </source>
</evidence>
<dbReference type="CDD" id="cd04051">
    <property type="entry name" value="C2_SRC2_like"/>
    <property type="match status" value="1"/>
</dbReference>
<gene>
    <name evidence="2" type="ORF">SLEP1_g8688</name>
</gene>
<dbReference type="PROSITE" id="PS50004">
    <property type="entry name" value="C2"/>
    <property type="match status" value="1"/>
</dbReference>
<dbReference type="GO" id="GO:0006952">
    <property type="term" value="P:defense response"/>
    <property type="evidence" value="ECO:0007669"/>
    <property type="project" value="InterPro"/>
</dbReference>
<dbReference type="Gene3D" id="2.60.40.150">
    <property type="entry name" value="C2 domain"/>
    <property type="match status" value="1"/>
</dbReference>
<dbReference type="InterPro" id="IPR000008">
    <property type="entry name" value="C2_dom"/>
</dbReference>
<reference evidence="2 3" key="1">
    <citation type="journal article" date="2021" name="Commun. Biol.">
        <title>The genome of Shorea leprosula (Dipterocarpaceae) highlights the ecological relevance of drought in aseasonal tropical rainforests.</title>
        <authorList>
            <person name="Ng K.K.S."/>
            <person name="Kobayashi M.J."/>
            <person name="Fawcett J.A."/>
            <person name="Hatakeyama M."/>
            <person name="Paape T."/>
            <person name="Ng C.H."/>
            <person name="Ang C.C."/>
            <person name="Tnah L.H."/>
            <person name="Lee C.T."/>
            <person name="Nishiyama T."/>
            <person name="Sese J."/>
            <person name="O'Brien M.J."/>
            <person name="Copetti D."/>
            <person name="Mohd Noor M.I."/>
            <person name="Ong R.C."/>
            <person name="Putra M."/>
            <person name="Sireger I.Z."/>
            <person name="Indrioko S."/>
            <person name="Kosugi Y."/>
            <person name="Izuno A."/>
            <person name="Isagi Y."/>
            <person name="Lee S.L."/>
            <person name="Shimizu K.K."/>
        </authorList>
    </citation>
    <scope>NUCLEOTIDE SEQUENCE [LARGE SCALE GENOMIC DNA]</scope>
    <source>
        <strain evidence="2">214</strain>
    </source>
</reference>
<dbReference type="Proteomes" id="UP001054252">
    <property type="component" value="Unassembled WGS sequence"/>
</dbReference>
<dbReference type="Pfam" id="PF00168">
    <property type="entry name" value="C2"/>
    <property type="match status" value="1"/>
</dbReference>
<protein>
    <recommendedName>
        <fullName evidence="1">C2 domain-containing protein</fullName>
    </recommendedName>
</protein>
<dbReference type="InterPro" id="IPR044750">
    <property type="entry name" value="C2_SRC2/BAP"/>
</dbReference>
<dbReference type="SMART" id="SM00239">
    <property type="entry name" value="C2"/>
    <property type="match status" value="1"/>
</dbReference>
<proteinExistence type="predicted"/>